<protein>
    <submittedName>
        <fullName evidence="1">Uncharacterized protein</fullName>
    </submittedName>
</protein>
<name>A0A2N4UM62_9GAMM</name>
<dbReference type="EMBL" id="NPIB01000041">
    <property type="protein sequence ID" value="PLC56094.1"/>
    <property type="molecule type" value="Genomic_DNA"/>
</dbReference>
<reference evidence="1 2" key="1">
    <citation type="journal article" date="2018" name="Syst. Appl. Microbiol.">
        <title>Photobacterium carnosum sp. nov., isolated from spoiled modified atmosphere packaged poultry meat.</title>
        <authorList>
            <person name="Hilgarth M."/>
            <person name="Fuertes S."/>
            <person name="Ehrmann M."/>
            <person name="Vogel R.F."/>
        </authorList>
    </citation>
    <scope>NUCLEOTIDE SEQUENCE [LARGE SCALE GENOMIC DNA]</scope>
    <source>
        <strain evidence="1 2">TMW 2.2021</strain>
    </source>
</reference>
<dbReference type="Proteomes" id="UP000234420">
    <property type="component" value="Unassembled WGS sequence"/>
</dbReference>
<comment type="caution">
    <text evidence="1">The sequence shown here is derived from an EMBL/GenBank/DDBJ whole genome shotgun (WGS) entry which is preliminary data.</text>
</comment>
<gene>
    <name evidence="1" type="ORF">CIK00_20350</name>
</gene>
<accession>A0A2N4UM62</accession>
<dbReference type="RefSeq" id="WP_065208686.1">
    <property type="nucleotide sequence ID" value="NZ_JABJXE010000011.1"/>
</dbReference>
<dbReference type="AlphaFoldDB" id="A0A2N4UM62"/>
<proteinExistence type="predicted"/>
<sequence>MSKYVYVVCLSTGRSHPQHDIFYTNVDGLNAKSPDFGGINNMCIISHHLDAKTIHMLCSDGVQNKSDVTVEEITRETLNDEHSHHRVHTDLINNYFLPYGRYPNVE</sequence>
<evidence type="ECO:0000313" key="1">
    <source>
        <dbReference type="EMBL" id="PLC56094.1"/>
    </source>
</evidence>
<evidence type="ECO:0000313" key="2">
    <source>
        <dbReference type="Proteomes" id="UP000234420"/>
    </source>
</evidence>
<organism evidence="1 2">
    <name type="scientific">Photobacterium carnosum</name>
    <dbReference type="NCBI Taxonomy" id="2023717"/>
    <lineage>
        <taxon>Bacteria</taxon>
        <taxon>Pseudomonadati</taxon>
        <taxon>Pseudomonadota</taxon>
        <taxon>Gammaproteobacteria</taxon>
        <taxon>Vibrionales</taxon>
        <taxon>Vibrionaceae</taxon>
        <taxon>Photobacterium</taxon>
    </lineage>
</organism>
<keyword evidence="2" id="KW-1185">Reference proteome</keyword>